<keyword evidence="3" id="KW-1185">Reference proteome</keyword>
<sequence length="463" mass="53756">MICTNKLRKRGLLTFLLIGFTFSSATVFCSGGSVFARSNNTDTVRSFDDLFEDESPTAKPLQHFKPTMSWRGFSQFEMAHTYANPDHLSKMRLRSELANVGQLSRNIKWKISARIDYDAIHDISNFYPLAVREDQRFEFSLRENYLDISRGDWDFRLGRQHIIWGEMVGLFFADVVSAKDTREFVLQDFDILRIPQWAVRTEYSKNDFHADLIWIPFATLDKIGKPGAEFYPFTYPPNAVFLDEDRSKRNPANSNYGIRLSQLVSGWDLSAFYYHSLDAAPTFYLVGGTPEQPVFQPRHDKIDQIGWTLTKDLGRAVLKGEFVYTDGRQFNVKRLFQPNGLVRQDVIDYALGVDFHLPADVRMNLQFIQRVFLDYDRDIFADKWENGASVFFHGKILRDIEAQILLIHSLNRSEWMLRPRLMWSLARNWRAAIGADIFDGPATGLFGRFANNDRVYTELRFSF</sequence>
<name>A0A1I4T0W8_9PROT</name>
<reference evidence="1" key="2">
    <citation type="submission" date="2021-02" db="EMBL/GenBank/DDBJ databases">
        <authorList>
            <person name="Han P."/>
        </authorList>
    </citation>
    <scope>NUCLEOTIDE SEQUENCE</scope>
    <source>
        <strain evidence="1">Nitrosomonas nitrosa 18-3D</strain>
    </source>
</reference>
<dbReference type="Pfam" id="PF06980">
    <property type="entry name" value="DUF1302"/>
    <property type="match status" value="1"/>
</dbReference>
<evidence type="ECO:0000313" key="3">
    <source>
        <dbReference type="Proteomes" id="UP000199561"/>
    </source>
</evidence>
<protein>
    <recommendedName>
        <fullName evidence="4">Alginate export domain-containing protein</fullName>
    </recommendedName>
</protein>
<evidence type="ECO:0000313" key="2">
    <source>
        <dbReference type="EMBL" id="SFM70257.1"/>
    </source>
</evidence>
<dbReference type="Proteomes" id="UP000199561">
    <property type="component" value="Unassembled WGS sequence"/>
</dbReference>
<dbReference type="AlphaFoldDB" id="A0A1I4T0W8"/>
<proteinExistence type="predicted"/>
<dbReference type="STRING" id="52442.SAMN05421880_1286"/>
<dbReference type="EMBL" id="FOUF01000028">
    <property type="protein sequence ID" value="SFM70257.1"/>
    <property type="molecule type" value="Genomic_DNA"/>
</dbReference>
<dbReference type="InterPro" id="IPR010727">
    <property type="entry name" value="DUF1302"/>
</dbReference>
<gene>
    <name evidence="1" type="ORF">NMYAN_60095</name>
    <name evidence="2" type="ORF">SAMN05421880_1286</name>
</gene>
<evidence type="ECO:0000313" key="1">
    <source>
        <dbReference type="EMBL" id="CAE6516511.1"/>
    </source>
</evidence>
<reference evidence="2 3" key="1">
    <citation type="submission" date="2016-10" db="EMBL/GenBank/DDBJ databases">
        <authorList>
            <person name="de Groot N.N."/>
        </authorList>
    </citation>
    <scope>NUCLEOTIDE SEQUENCE [LARGE SCALE GENOMIC DNA]</scope>
    <source>
        <strain evidence="2 3">Nm146</strain>
    </source>
</reference>
<dbReference type="EMBL" id="CAJNAP010000052">
    <property type="protein sequence ID" value="CAE6516511.1"/>
    <property type="molecule type" value="Genomic_DNA"/>
</dbReference>
<organism evidence="2 3">
    <name type="scientific">Nitrosomonas nitrosa</name>
    <dbReference type="NCBI Taxonomy" id="52442"/>
    <lineage>
        <taxon>Bacteria</taxon>
        <taxon>Pseudomonadati</taxon>
        <taxon>Pseudomonadota</taxon>
        <taxon>Betaproteobacteria</taxon>
        <taxon>Nitrosomonadales</taxon>
        <taxon>Nitrosomonadaceae</taxon>
        <taxon>Nitrosomonas</taxon>
    </lineage>
</organism>
<accession>A0A1I4T0W8</accession>
<evidence type="ECO:0008006" key="4">
    <source>
        <dbReference type="Google" id="ProtNLM"/>
    </source>
</evidence>
<dbReference type="Proteomes" id="UP000601736">
    <property type="component" value="Unassembled WGS sequence"/>
</dbReference>